<reference evidence="2 3" key="1">
    <citation type="submission" date="2024-09" db="EMBL/GenBank/DDBJ databases">
        <authorList>
            <person name="Sun Q."/>
            <person name="Mori K."/>
        </authorList>
    </citation>
    <scope>NUCLEOTIDE SEQUENCE [LARGE SCALE GENOMIC DNA]</scope>
    <source>
        <strain evidence="2 3">CCM 8626</strain>
    </source>
</reference>
<proteinExistence type="predicted"/>
<feature type="signal peptide" evidence="1">
    <location>
        <begin position="1"/>
        <end position="22"/>
    </location>
</feature>
<dbReference type="Proteomes" id="UP001589792">
    <property type="component" value="Unassembled WGS sequence"/>
</dbReference>
<dbReference type="InterPro" id="IPR007540">
    <property type="entry name" value="Fimbrial_CS1-type"/>
</dbReference>
<accession>A0ABV6EIM2</accession>
<dbReference type="EMBL" id="JBHLXG010000027">
    <property type="protein sequence ID" value="MFC0228842.1"/>
    <property type="molecule type" value="Genomic_DNA"/>
</dbReference>
<gene>
    <name evidence="2" type="ORF">ACFFJ3_20495</name>
</gene>
<keyword evidence="1" id="KW-0732">Signal</keyword>
<comment type="caution">
    <text evidence="2">The sequence shown here is derived from an EMBL/GenBank/DDBJ whole genome shotgun (WGS) entry which is preliminary data.</text>
</comment>
<sequence>MKSIFKIALSSAALLTAVNANAVQQDITVTADIDPTVAITQADNSPLPASITMQYQPGQGLTAYRNNVKLWSNTADRDLNVSLASSPSLTDQSGNNAIPLSVTLNGQKLSTTTTVFNYGTTFPAGITNGSAVIPLIISQTTAGAATLAGKYSGIVSLIVTQATAKNG</sequence>
<dbReference type="Pfam" id="PF04449">
    <property type="entry name" value="Fimbrial_CS1"/>
    <property type="match status" value="1"/>
</dbReference>
<dbReference type="RefSeq" id="WP_380678940.1">
    <property type="nucleotide sequence ID" value="NZ_CP173186.1"/>
</dbReference>
<organism evidence="2 3">
    <name type="scientific">Serratia aquatilis</name>
    <dbReference type="NCBI Taxonomy" id="1737515"/>
    <lineage>
        <taxon>Bacteria</taxon>
        <taxon>Pseudomonadati</taxon>
        <taxon>Pseudomonadota</taxon>
        <taxon>Gammaproteobacteria</taxon>
        <taxon>Enterobacterales</taxon>
        <taxon>Yersiniaceae</taxon>
        <taxon>Serratia</taxon>
    </lineage>
</organism>
<evidence type="ECO:0000256" key="1">
    <source>
        <dbReference type="SAM" id="SignalP"/>
    </source>
</evidence>
<name>A0ABV6EIM2_9GAMM</name>
<keyword evidence="3" id="KW-1185">Reference proteome</keyword>
<feature type="chain" id="PRO_5045612314" evidence="1">
    <location>
        <begin position="23"/>
        <end position="167"/>
    </location>
</feature>
<dbReference type="Gene3D" id="2.60.40.2040">
    <property type="entry name" value="CFA/I fimbrial subunit E, pilin domain"/>
    <property type="match status" value="1"/>
</dbReference>
<evidence type="ECO:0000313" key="2">
    <source>
        <dbReference type="EMBL" id="MFC0228842.1"/>
    </source>
</evidence>
<protein>
    <submittedName>
        <fullName evidence="2">CS1 type fimbrial major subunit</fullName>
    </submittedName>
</protein>
<evidence type="ECO:0000313" key="3">
    <source>
        <dbReference type="Proteomes" id="UP001589792"/>
    </source>
</evidence>